<dbReference type="AlphaFoldDB" id="A0A7I7QHQ5"/>
<dbReference type="Gene3D" id="1.10.3110.10">
    <property type="entry name" value="protoporphyrinogen ix oxidase, domain 3"/>
    <property type="match status" value="1"/>
</dbReference>
<keyword evidence="3" id="KW-1185">Reference proteome</keyword>
<dbReference type="RefSeq" id="WP_163794228.1">
    <property type="nucleotide sequence ID" value="NZ_AP022587.1"/>
</dbReference>
<feature type="domain" description="Amine oxidase" evidence="1">
    <location>
        <begin position="16"/>
        <end position="441"/>
    </location>
</feature>
<evidence type="ECO:0000259" key="1">
    <source>
        <dbReference type="Pfam" id="PF01593"/>
    </source>
</evidence>
<dbReference type="PANTHER" id="PTHR42923">
    <property type="entry name" value="PROTOPORPHYRINOGEN OXIDASE"/>
    <property type="match status" value="1"/>
</dbReference>
<evidence type="ECO:0000313" key="3">
    <source>
        <dbReference type="Proteomes" id="UP000467130"/>
    </source>
</evidence>
<protein>
    <submittedName>
        <fullName evidence="2">Oxidoreductase</fullName>
    </submittedName>
</protein>
<dbReference type="InterPro" id="IPR036188">
    <property type="entry name" value="FAD/NAD-bd_sf"/>
</dbReference>
<dbReference type="InterPro" id="IPR050464">
    <property type="entry name" value="Zeta_carotene_desat/Oxidored"/>
</dbReference>
<dbReference type="SUPFAM" id="SSF51905">
    <property type="entry name" value="FAD/NAD(P)-binding domain"/>
    <property type="match status" value="1"/>
</dbReference>
<dbReference type="GO" id="GO:0016491">
    <property type="term" value="F:oxidoreductase activity"/>
    <property type="evidence" value="ECO:0007669"/>
    <property type="project" value="InterPro"/>
</dbReference>
<dbReference type="Gene3D" id="3.90.660.20">
    <property type="entry name" value="Protoporphyrinogen oxidase, mitochondrial, domain 2"/>
    <property type="match status" value="1"/>
</dbReference>
<dbReference type="PANTHER" id="PTHR42923:SF46">
    <property type="entry name" value="AMINE OXIDASE"/>
    <property type="match status" value="1"/>
</dbReference>
<evidence type="ECO:0000313" key="2">
    <source>
        <dbReference type="EMBL" id="BBY25811.1"/>
    </source>
</evidence>
<proteinExistence type="predicted"/>
<gene>
    <name evidence="2" type="ORF">MSTO_60160</name>
</gene>
<accession>A0A7I7QHQ5</accession>
<dbReference type="KEGG" id="msto:MSTO_60160"/>
<reference evidence="2 3" key="1">
    <citation type="journal article" date="2019" name="Emerg. Microbes Infect.">
        <title>Comprehensive subspecies identification of 175 nontuberculous mycobacteria species based on 7547 genomic profiles.</title>
        <authorList>
            <person name="Matsumoto Y."/>
            <person name="Kinjo T."/>
            <person name="Motooka D."/>
            <person name="Nabeya D."/>
            <person name="Jung N."/>
            <person name="Uechi K."/>
            <person name="Horii T."/>
            <person name="Iida T."/>
            <person name="Fujita J."/>
            <person name="Nakamura S."/>
        </authorList>
    </citation>
    <scope>NUCLEOTIDE SEQUENCE [LARGE SCALE GENOMIC DNA]</scope>
    <source>
        <strain evidence="2 3">JCM 17783</strain>
    </source>
</reference>
<sequence length="454" mass="48171">MNLDNRPRAIVVGAGVAGLAAAHRLQQDGASVTVLEAADQVGGTTASIHRDGYIVNVGATVLAGSYQAMLDIAQEVGVGDAVITPPAVIGVYRDGVVHEIRGGGPGGIVDFVRTPLLSVRSKLALAKAVPDLLRARAKVGYTDAAARAELDTETVAQYCDRLLNPEIRDHLLDPVLGGIFVVEGRELSIADLWFTIWKVLLGGLLGYRGGMEFFAKAVAARLDVRTGATVTNIVRTERGAQVQWEDVAGRHDDEVDGVVVTPSAPQAAEIFPEIESAVQSTMLDRIEQANLLSIRLGLSRRPARKALLVVAGTGQLGGLATISYEHSLSPGAAPEGKGLIGLLPYHEWVTPRLGLSDDQLLAEILPDLERVEPGISGHIEFAEITRWTPGAIKLTHGTQRAIADINRWIDPRDRVQLAGDYVGMPSVNGSVVSGENAARRLAATLALRPALTGR</sequence>
<dbReference type="Gene3D" id="3.50.50.60">
    <property type="entry name" value="FAD/NAD(P)-binding domain"/>
    <property type="match status" value="1"/>
</dbReference>
<name>A0A7I7QHQ5_9MYCO</name>
<dbReference type="EMBL" id="AP022587">
    <property type="protein sequence ID" value="BBY25811.1"/>
    <property type="molecule type" value="Genomic_DNA"/>
</dbReference>
<dbReference type="Proteomes" id="UP000467130">
    <property type="component" value="Chromosome"/>
</dbReference>
<dbReference type="InterPro" id="IPR002937">
    <property type="entry name" value="Amino_oxidase"/>
</dbReference>
<dbReference type="Pfam" id="PF01593">
    <property type="entry name" value="Amino_oxidase"/>
    <property type="match status" value="1"/>
</dbReference>
<organism evidence="2 3">
    <name type="scientific">Mycobacterium stomatepiae</name>
    <dbReference type="NCBI Taxonomy" id="470076"/>
    <lineage>
        <taxon>Bacteria</taxon>
        <taxon>Bacillati</taxon>
        <taxon>Actinomycetota</taxon>
        <taxon>Actinomycetes</taxon>
        <taxon>Mycobacteriales</taxon>
        <taxon>Mycobacteriaceae</taxon>
        <taxon>Mycobacterium</taxon>
        <taxon>Mycobacterium simiae complex</taxon>
    </lineage>
</organism>